<gene>
    <name evidence="2" type="ORF">EK403_03585</name>
</gene>
<organism evidence="2 3">
    <name type="scientific">Hansschlegelia zhihuaiae</name>
    <dbReference type="NCBI Taxonomy" id="405005"/>
    <lineage>
        <taxon>Bacteria</taxon>
        <taxon>Pseudomonadati</taxon>
        <taxon>Pseudomonadota</taxon>
        <taxon>Alphaproteobacteria</taxon>
        <taxon>Hyphomicrobiales</taxon>
        <taxon>Methylopilaceae</taxon>
        <taxon>Hansschlegelia</taxon>
    </lineage>
</organism>
<dbReference type="AlphaFoldDB" id="A0A4Q0MPW2"/>
<keyword evidence="1" id="KW-0472">Membrane</keyword>
<protein>
    <submittedName>
        <fullName evidence="2">Uncharacterized protein</fullName>
    </submittedName>
</protein>
<sequence>MEEPPAGEARKRTSLCRIIEAIRLLWAVIAIVVSTAIGAIIGWESHGIIGALALAFVGMVAGLFLSSPSFVLQILR</sequence>
<feature type="transmembrane region" description="Helical" evidence="1">
    <location>
        <begin position="21"/>
        <end position="43"/>
    </location>
</feature>
<reference evidence="2 3" key="1">
    <citation type="submission" date="2018-12" db="EMBL/GenBank/DDBJ databases">
        <title>bacterium Hansschlegelia zhihuaiae S113.</title>
        <authorList>
            <person name="He J."/>
        </authorList>
    </citation>
    <scope>NUCLEOTIDE SEQUENCE [LARGE SCALE GENOMIC DNA]</scope>
    <source>
        <strain evidence="2 3">S 113</strain>
    </source>
</reference>
<keyword evidence="1" id="KW-1133">Transmembrane helix</keyword>
<proteinExistence type="predicted"/>
<feature type="transmembrane region" description="Helical" evidence="1">
    <location>
        <begin position="49"/>
        <end position="75"/>
    </location>
</feature>
<dbReference type="EMBL" id="RYFI01000002">
    <property type="protein sequence ID" value="RXF75209.1"/>
    <property type="molecule type" value="Genomic_DNA"/>
</dbReference>
<comment type="caution">
    <text evidence="2">The sequence shown here is derived from an EMBL/GenBank/DDBJ whole genome shotgun (WGS) entry which is preliminary data.</text>
</comment>
<evidence type="ECO:0000313" key="3">
    <source>
        <dbReference type="Proteomes" id="UP000289708"/>
    </source>
</evidence>
<evidence type="ECO:0000313" key="2">
    <source>
        <dbReference type="EMBL" id="RXF75209.1"/>
    </source>
</evidence>
<keyword evidence="3" id="KW-1185">Reference proteome</keyword>
<keyword evidence="1" id="KW-0812">Transmembrane</keyword>
<evidence type="ECO:0000256" key="1">
    <source>
        <dbReference type="SAM" id="Phobius"/>
    </source>
</evidence>
<name>A0A4Q0MPW2_9HYPH</name>
<dbReference type="OrthoDB" id="8400547at2"/>
<dbReference type="Proteomes" id="UP000289708">
    <property type="component" value="Unassembled WGS sequence"/>
</dbReference>
<accession>A0A4Q0MPW2</accession>